<evidence type="ECO:0000256" key="3">
    <source>
        <dbReference type="ARBA" id="ARBA00003215"/>
    </source>
</evidence>
<evidence type="ECO:0000313" key="14">
    <source>
        <dbReference type="Proteomes" id="UP001601058"/>
    </source>
</evidence>
<name>A0ABW6JTR6_9BACI</name>
<dbReference type="EMBL" id="JBIACJ010000001">
    <property type="protein sequence ID" value="MFE8695263.1"/>
    <property type="molecule type" value="Genomic_DNA"/>
</dbReference>
<comment type="caution">
    <text evidence="13">The sequence shown here is derived from an EMBL/GenBank/DDBJ whole genome shotgun (WGS) entry which is preliminary data.</text>
</comment>
<evidence type="ECO:0000256" key="4">
    <source>
        <dbReference type="ARBA" id="ARBA00007353"/>
    </source>
</evidence>
<dbReference type="PANTHER" id="PTHR30616">
    <property type="entry name" value="UNCHARACTERIZED PROTEIN YFIH"/>
    <property type="match status" value="1"/>
</dbReference>
<keyword evidence="6" id="KW-0479">Metal-binding</keyword>
<dbReference type="Gene3D" id="3.60.140.10">
    <property type="entry name" value="CNF1/YfiH-like putative cysteine hydrolases"/>
    <property type="match status" value="1"/>
</dbReference>
<keyword evidence="5" id="KW-0808">Transferase</keyword>
<keyword evidence="8" id="KW-0862">Zinc</keyword>
<evidence type="ECO:0000256" key="1">
    <source>
        <dbReference type="ARBA" id="ARBA00000553"/>
    </source>
</evidence>
<evidence type="ECO:0000256" key="5">
    <source>
        <dbReference type="ARBA" id="ARBA00022679"/>
    </source>
</evidence>
<dbReference type="CDD" id="cd16833">
    <property type="entry name" value="YfiH"/>
    <property type="match status" value="1"/>
</dbReference>
<protein>
    <recommendedName>
        <fullName evidence="12">Purine nucleoside phosphorylase</fullName>
    </recommendedName>
</protein>
<evidence type="ECO:0000256" key="6">
    <source>
        <dbReference type="ARBA" id="ARBA00022723"/>
    </source>
</evidence>
<comment type="catalytic activity">
    <reaction evidence="1">
        <text>inosine + phosphate = alpha-D-ribose 1-phosphate + hypoxanthine</text>
        <dbReference type="Rhea" id="RHEA:27646"/>
        <dbReference type="ChEBI" id="CHEBI:17368"/>
        <dbReference type="ChEBI" id="CHEBI:17596"/>
        <dbReference type="ChEBI" id="CHEBI:43474"/>
        <dbReference type="ChEBI" id="CHEBI:57720"/>
        <dbReference type="EC" id="2.4.2.1"/>
    </reaction>
    <physiologicalReaction direction="left-to-right" evidence="1">
        <dbReference type="Rhea" id="RHEA:27647"/>
    </physiologicalReaction>
</comment>
<accession>A0ABW6JTR6</accession>
<evidence type="ECO:0000256" key="8">
    <source>
        <dbReference type="ARBA" id="ARBA00022833"/>
    </source>
</evidence>
<dbReference type="SUPFAM" id="SSF64438">
    <property type="entry name" value="CNF1/YfiH-like putative cysteine hydrolases"/>
    <property type="match status" value="1"/>
</dbReference>
<sequence length="275" mass="31329">MEPFILKNAEFFLIKEWMERFPDLVAGFTCKSGGVSEAHFSTMNVGLHVNDSFEAVSQNRKHMADLLGYPLNSWIGAEQTHEASIVKVSKEHAGKGALLYEESFKRTDGFYSIDQGILLTLCFADCVPLYFCHEKSRAIGTAHAGWKGTVNGIAEEMVRLYQKEGIDEKEIHVIIGPSICHNCYIVDEQVISLVQNRLEDLENKPYNHIKDNQYKLDLKQVNKEILLKAGILEENIQVSNLCTSCHEEHFFSHRRDKGKTGRMMSFIGWKEDLQV</sequence>
<comment type="catalytic activity">
    <reaction evidence="11">
        <text>S-methyl-5'-thioadenosine + phosphate = 5-(methylsulfanyl)-alpha-D-ribose 1-phosphate + adenine</text>
        <dbReference type="Rhea" id="RHEA:11852"/>
        <dbReference type="ChEBI" id="CHEBI:16708"/>
        <dbReference type="ChEBI" id="CHEBI:17509"/>
        <dbReference type="ChEBI" id="CHEBI:43474"/>
        <dbReference type="ChEBI" id="CHEBI:58533"/>
        <dbReference type="EC" id="2.4.2.28"/>
    </reaction>
    <physiologicalReaction direction="left-to-right" evidence="11">
        <dbReference type="Rhea" id="RHEA:11853"/>
    </physiologicalReaction>
</comment>
<dbReference type="Proteomes" id="UP001601058">
    <property type="component" value="Unassembled WGS sequence"/>
</dbReference>
<dbReference type="Pfam" id="PF02578">
    <property type="entry name" value="Cu-oxidase_4"/>
    <property type="match status" value="1"/>
</dbReference>
<dbReference type="InterPro" id="IPR011324">
    <property type="entry name" value="Cytotoxic_necrot_fac-like_cat"/>
</dbReference>
<comment type="catalytic activity">
    <reaction evidence="9">
        <text>adenosine + H2O + H(+) = inosine + NH4(+)</text>
        <dbReference type="Rhea" id="RHEA:24408"/>
        <dbReference type="ChEBI" id="CHEBI:15377"/>
        <dbReference type="ChEBI" id="CHEBI:15378"/>
        <dbReference type="ChEBI" id="CHEBI:16335"/>
        <dbReference type="ChEBI" id="CHEBI:17596"/>
        <dbReference type="ChEBI" id="CHEBI:28938"/>
        <dbReference type="EC" id="3.5.4.4"/>
    </reaction>
    <physiologicalReaction direction="left-to-right" evidence="9">
        <dbReference type="Rhea" id="RHEA:24409"/>
    </physiologicalReaction>
</comment>
<comment type="function">
    <text evidence="3">Purine nucleoside enzyme that catalyzes the phosphorolysis of adenosine and inosine nucleosides, yielding D-ribose 1-phosphate and the respective free bases, adenine and hypoxanthine. Also catalyzes the phosphorolysis of S-methyl-5'-thioadenosine into adenine and S-methyl-5-thio-alpha-D-ribose 1-phosphate. Also has adenosine deaminase activity.</text>
</comment>
<evidence type="ECO:0000256" key="12">
    <source>
        <dbReference type="RuleBase" id="RU361274"/>
    </source>
</evidence>
<evidence type="ECO:0000256" key="2">
    <source>
        <dbReference type="ARBA" id="ARBA00001947"/>
    </source>
</evidence>
<organism evidence="13 14">
    <name type="scientific">Cytobacillus mangrovibacter</name>
    <dbReference type="NCBI Taxonomy" id="3299024"/>
    <lineage>
        <taxon>Bacteria</taxon>
        <taxon>Bacillati</taxon>
        <taxon>Bacillota</taxon>
        <taxon>Bacilli</taxon>
        <taxon>Bacillales</taxon>
        <taxon>Bacillaceae</taxon>
        <taxon>Cytobacillus</taxon>
    </lineage>
</organism>
<evidence type="ECO:0000313" key="13">
    <source>
        <dbReference type="EMBL" id="MFE8695263.1"/>
    </source>
</evidence>
<dbReference type="NCBIfam" id="TIGR00726">
    <property type="entry name" value="peptidoglycan editing factor PgeF"/>
    <property type="match status" value="1"/>
</dbReference>
<comment type="catalytic activity">
    <reaction evidence="10">
        <text>adenosine + phosphate = alpha-D-ribose 1-phosphate + adenine</text>
        <dbReference type="Rhea" id="RHEA:27642"/>
        <dbReference type="ChEBI" id="CHEBI:16335"/>
        <dbReference type="ChEBI" id="CHEBI:16708"/>
        <dbReference type="ChEBI" id="CHEBI:43474"/>
        <dbReference type="ChEBI" id="CHEBI:57720"/>
        <dbReference type="EC" id="2.4.2.1"/>
    </reaction>
    <physiologicalReaction direction="left-to-right" evidence="10">
        <dbReference type="Rhea" id="RHEA:27643"/>
    </physiologicalReaction>
</comment>
<keyword evidence="14" id="KW-1185">Reference proteome</keyword>
<keyword evidence="7" id="KW-0378">Hydrolase</keyword>
<proteinExistence type="inferred from homology"/>
<comment type="cofactor">
    <cofactor evidence="2">
        <name>Zn(2+)</name>
        <dbReference type="ChEBI" id="CHEBI:29105"/>
    </cofactor>
</comment>
<evidence type="ECO:0000256" key="11">
    <source>
        <dbReference type="ARBA" id="ARBA00049893"/>
    </source>
</evidence>
<evidence type="ECO:0000256" key="7">
    <source>
        <dbReference type="ARBA" id="ARBA00022801"/>
    </source>
</evidence>
<dbReference type="RefSeq" id="WP_389215034.1">
    <property type="nucleotide sequence ID" value="NZ_JBIACJ010000001.1"/>
</dbReference>
<gene>
    <name evidence="13" type="primary">pgeF</name>
    <name evidence="13" type="ORF">ACFYKT_02700</name>
</gene>
<evidence type="ECO:0000256" key="10">
    <source>
        <dbReference type="ARBA" id="ARBA00048968"/>
    </source>
</evidence>
<comment type="similarity">
    <text evidence="4 12">Belongs to the purine nucleoside phosphorylase YfiH/LACC1 family.</text>
</comment>
<dbReference type="PANTHER" id="PTHR30616:SF2">
    <property type="entry name" value="PURINE NUCLEOSIDE PHOSPHORYLASE LACC1"/>
    <property type="match status" value="1"/>
</dbReference>
<reference evidence="13 14" key="1">
    <citation type="submission" date="2024-08" db="EMBL/GenBank/DDBJ databases">
        <title>Two novel Cytobacillus novel species.</title>
        <authorList>
            <person name="Liu G."/>
        </authorList>
    </citation>
    <scope>NUCLEOTIDE SEQUENCE [LARGE SCALE GENOMIC DNA]</scope>
    <source>
        <strain evidence="13 14">FJAT-53684</strain>
    </source>
</reference>
<dbReference type="InterPro" id="IPR003730">
    <property type="entry name" value="Cu_polyphenol_OxRdtase"/>
</dbReference>
<evidence type="ECO:0000256" key="9">
    <source>
        <dbReference type="ARBA" id="ARBA00047989"/>
    </source>
</evidence>
<dbReference type="InterPro" id="IPR038371">
    <property type="entry name" value="Cu_polyphenol_OxRdtase_sf"/>
</dbReference>